<dbReference type="InterPro" id="IPR000266">
    <property type="entry name" value="Ribosomal_uS17"/>
</dbReference>
<comment type="function">
    <text evidence="6">One of the primary rRNA binding proteins, it binds specifically to the 5'-end of 16S ribosomal RNA.</text>
</comment>
<sequence length="87" mass="10344">MEQQERNLRKERIGKVVSNKMEKSITVAVDRKVKHPMYGKFMHRTKKFMAHDEKNECGIGDTVRIMETRPLSKNKCWRLVEIIEKAK</sequence>
<dbReference type="PANTHER" id="PTHR10744">
    <property type="entry name" value="40S RIBOSOMAL PROTEIN S11 FAMILY MEMBER"/>
    <property type="match status" value="1"/>
</dbReference>
<keyword evidence="4 6" id="KW-0689">Ribosomal protein</keyword>
<dbReference type="HAMAP" id="MF_01345_B">
    <property type="entry name" value="Ribosomal_uS17_B"/>
    <property type="match status" value="1"/>
</dbReference>
<dbReference type="GO" id="GO:0006412">
    <property type="term" value="P:translation"/>
    <property type="evidence" value="ECO:0007669"/>
    <property type="project" value="UniProtKB-UniRule"/>
</dbReference>
<dbReference type="Gene3D" id="2.40.50.140">
    <property type="entry name" value="Nucleic acid-binding proteins"/>
    <property type="match status" value="1"/>
</dbReference>
<dbReference type="InterPro" id="IPR019979">
    <property type="entry name" value="Ribosomal_uS17_CS"/>
</dbReference>
<dbReference type="EMBL" id="QLMC01000001">
    <property type="protein sequence ID" value="RAK01946.1"/>
    <property type="molecule type" value="Genomic_DNA"/>
</dbReference>
<keyword evidence="5 6" id="KW-0687">Ribonucleoprotein</keyword>
<evidence type="ECO:0000256" key="5">
    <source>
        <dbReference type="ARBA" id="ARBA00023274"/>
    </source>
</evidence>
<dbReference type="InterPro" id="IPR019984">
    <property type="entry name" value="Ribosomal_uS17_bact/chlr"/>
</dbReference>
<dbReference type="PANTHER" id="PTHR10744:SF1">
    <property type="entry name" value="SMALL RIBOSOMAL SUBUNIT PROTEIN US17M"/>
    <property type="match status" value="1"/>
</dbReference>
<dbReference type="CDD" id="cd00364">
    <property type="entry name" value="Ribosomal_uS17"/>
    <property type="match status" value="1"/>
</dbReference>
<dbReference type="PROSITE" id="PS00056">
    <property type="entry name" value="RIBOSOMAL_S17"/>
    <property type="match status" value="1"/>
</dbReference>
<evidence type="ECO:0000256" key="6">
    <source>
        <dbReference type="HAMAP-Rule" id="MF_01345"/>
    </source>
</evidence>
<dbReference type="PRINTS" id="PR00973">
    <property type="entry name" value="RIBOSOMALS17"/>
</dbReference>
<evidence type="ECO:0000256" key="4">
    <source>
        <dbReference type="ARBA" id="ARBA00022980"/>
    </source>
</evidence>
<accession>A0A327XCD9</accession>
<dbReference type="GO" id="GO:0019843">
    <property type="term" value="F:rRNA binding"/>
    <property type="evidence" value="ECO:0007669"/>
    <property type="project" value="UniProtKB-UniRule"/>
</dbReference>
<evidence type="ECO:0000256" key="7">
    <source>
        <dbReference type="RuleBase" id="RU003872"/>
    </source>
</evidence>
<name>A0A327XCD9_LARAB</name>
<evidence type="ECO:0000313" key="8">
    <source>
        <dbReference type="EMBL" id="RAK01946.1"/>
    </source>
</evidence>
<dbReference type="FunFam" id="2.40.50.140:FF:000123">
    <property type="entry name" value="30S ribosomal protein S17"/>
    <property type="match status" value="1"/>
</dbReference>
<dbReference type="SUPFAM" id="SSF50249">
    <property type="entry name" value="Nucleic acid-binding proteins"/>
    <property type="match status" value="1"/>
</dbReference>
<evidence type="ECO:0000256" key="2">
    <source>
        <dbReference type="ARBA" id="ARBA00022730"/>
    </source>
</evidence>
<keyword evidence="3 6" id="KW-0694">RNA-binding</keyword>
<dbReference type="RefSeq" id="WP_111626185.1">
    <property type="nucleotide sequence ID" value="NZ_QLMC01000001.1"/>
</dbReference>
<comment type="caution">
    <text evidence="8">The sequence shown here is derived from an EMBL/GenBank/DDBJ whole genome shotgun (WGS) entry which is preliminary data.</text>
</comment>
<gene>
    <name evidence="6" type="primary">rpsQ</name>
    <name evidence="8" type="ORF">LX87_00060</name>
</gene>
<dbReference type="NCBIfam" id="NF004123">
    <property type="entry name" value="PRK05610.1"/>
    <property type="match status" value="1"/>
</dbReference>
<organism evidence="8 9">
    <name type="scientific">Larkinella arboricola</name>
    <dbReference type="NCBI Taxonomy" id="643671"/>
    <lineage>
        <taxon>Bacteria</taxon>
        <taxon>Pseudomonadati</taxon>
        <taxon>Bacteroidota</taxon>
        <taxon>Cytophagia</taxon>
        <taxon>Cytophagales</taxon>
        <taxon>Spirosomataceae</taxon>
        <taxon>Larkinella</taxon>
    </lineage>
</organism>
<proteinExistence type="inferred from homology"/>
<comment type="subunit">
    <text evidence="6">Part of the 30S ribosomal subunit.</text>
</comment>
<protein>
    <recommendedName>
        <fullName evidence="6">Small ribosomal subunit protein uS17</fullName>
    </recommendedName>
</protein>
<evidence type="ECO:0000256" key="3">
    <source>
        <dbReference type="ARBA" id="ARBA00022884"/>
    </source>
</evidence>
<evidence type="ECO:0000256" key="1">
    <source>
        <dbReference type="ARBA" id="ARBA00010254"/>
    </source>
</evidence>
<evidence type="ECO:0000313" key="9">
    <source>
        <dbReference type="Proteomes" id="UP000248790"/>
    </source>
</evidence>
<dbReference type="GO" id="GO:0003735">
    <property type="term" value="F:structural constituent of ribosome"/>
    <property type="evidence" value="ECO:0007669"/>
    <property type="project" value="UniProtKB-UniRule"/>
</dbReference>
<dbReference type="AlphaFoldDB" id="A0A327XCD9"/>
<reference evidence="8 9" key="1">
    <citation type="submission" date="2018-06" db="EMBL/GenBank/DDBJ databases">
        <title>Genomic Encyclopedia of Archaeal and Bacterial Type Strains, Phase II (KMG-II): from individual species to whole genera.</title>
        <authorList>
            <person name="Goeker M."/>
        </authorList>
    </citation>
    <scope>NUCLEOTIDE SEQUENCE [LARGE SCALE GENOMIC DNA]</scope>
    <source>
        <strain evidence="8 9">DSM 21851</strain>
    </source>
</reference>
<dbReference type="NCBIfam" id="TIGR03635">
    <property type="entry name" value="uS17_bact"/>
    <property type="match status" value="1"/>
</dbReference>
<dbReference type="GO" id="GO:0022627">
    <property type="term" value="C:cytosolic small ribosomal subunit"/>
    <property type="evidence" value="ECO:0007669"/>
    <property type="project" value="UniProtKB-UniRule"/>
</dbReference>
<dbReference type="Pfam" id="PF00366">
    <property type="entry name" value="Ribosomal_S17"/>
    <property type="match status" value="1"/>
</dbReference>
<keyword evidence="2 6" id="KW-0699">rRNA-binding</keyword>
<comment type="similarity">
    <text evidence="1 6 7">Belongs to the universal ribosomal protein uS17 family.</text>
</comment>
<keyword evidence="9" id="KW-1185">Reference proteome</keyword>
<dbReference type="Proteomes" id="UP000248790">
    <property type="component" value="Unassembled WGS sequence"/>
</dbReference>
<dbReference type="InterPro" id="IPR012340">
    <property type="entry name" value="NA-bd_OB-fold"/>
</dbReference>
<dbReference type="OrthoDB" id="9811714at2"/>